<dbReference type="EMBL" id="FWEV01000324">
    <property type="protein sequence ID" value="SLM32657.1"/>
    <property type="molecule type" value="Genomic_DNA"/>
</dbReference>
<sequence length="173" mass="20203">MSIFSNYQKSHKNVDFENKRNLYNMTNEIDAIKYVSKIIIICKKQYVFSIKKSPLRPFKDKRLEFFGGNVDQGETPFEGLIRELQEEEMTGILAEKAKALKPEPLKSFEVDGKIQCIYQMEITTDEYPKLKAHPDESYGIRSLPQKIFELPRTIDLELFTPKTIKIFQNMGLI</sequence>
<reference evidence="2 3" key="1">
    <citation type="submission" date="2017-03" db="EMBL/GenBank/DDBJ databases">
        <authorList>
            <person name="Afonso C.L."/>
            <person name="Miller P.J."/>
            <person name="Scott M.A."/>
            <person name="Spackman E."/>
            <person name="Goraichik I."/>
            <person name="Dimitrov K.M."/>
            <person name="Suarez D.L."/>
            <person name="Swayne D.E."/>
        </authorList>
    </citation>
    <scope>NUCLEOTIDE SEQUENCE [LARGE SCALE GENOMIC DNA]</scope>
    <source>
        <strain evidence="2">PRJEB14757</strain>
    </source>
</reference>
<proteinExistence type="predicted"/>
<evidence type="ECO:0000259" key="1">
    <source>
        <dbReference type="Pfam" id="PF00293"/>
    </source>
</evidence>
<organism evidence="2 3">
    <name type="scientific">Desulfamplus magnetovallimortis</name>
    <dbReference type="NCBI Taxonomy" id="1246637"/>
    <lineage>
        <taxon>Bacteria</taxon>
        <taxon>Pseudomonadati</taxon>
        <taxon>Thermodesulfobacteriota</taxon>
        <taxon>Desulfobacteria</taxon>
        <taxon>Desulfobacterales</taxon>
        <taxon>Desulfobacteraceae</taxon>
        <taxon>Desulfamplus</taxon>
    </lineage>
</organism>
<gene>
    <name evidence="2" type="ORF">MTBBW1_790055</name>
</gene>
<accession>A0A1W1HJG5</accession>
<dbReference type="Gene3D" id="3.90.79.10">
    <property type="entry name" value="Nucleoside Triphosphate Pyrophosphohydrolase"/>
    <property type="match status" value="1"/>
</dbReference>
<dbReference type="STRING" id="1246637.MTBBW1_790055"/>
<dbReference type="Pfam" id="PF00293">
    <property type="entry name" value="NUDIX"/>
    <property type="match status" value="1"/>
</dbReference>
<dbReference type="SUPFAM" id="SSF55811">
    <property type="entry name" value="Nudix"/>
    <property type="match status" value="1"/>
</dbReference>
<dbReference type="AlphaFoldDB" id="A0A1W1HJG5"/>
<dbReference type="CDD" id="cd02883">
    <property type="entry name" value="NUDIX_Hydrolase"/>
    <property type="match status" value="1"/>
</dbReference>
<keyword evidence="3" id="KW-1185">Reference proteome</keyword>
<name>A0A1W1HJG5_9BACT</name>
<evidence type="ECO:0000313" key="3">
    <source>
        <dbReference type="Proteomes" id="UP000191931"/>
    </source>
</evidence>
<dbReference type="InterPro" id="IPR015797">
    <property type="entry name" value="NUDIX_hydrolase-like_dom_sf"/>
</dbReference>
<protein>
    <recommendedName>
        <fullName evidence="1">Nudix hydrolase domain-containing protein</fullName>
    </recommendedName>
</protein>
<evidence type="ECO:0000313" key="2">
    <source>
        <dbReference type="EMBL" id="SLM32657.1"/>
    </source>
</evidence>
<dbReference type="Proteomes" id="UP000191931">
    <property type="component" value="Unassembled WGS sequence"/>
</dbReference>
<dbReference type="OrthoDB" id="9810648at2"/>
<feature type="domain" description="Nudix hydrolase" evidence="1">
    <location>
        <begin position="39"/>
        <end position="95"/>
    </location>
</feature>
<dbReference type="InterPro" id="IPR000086">
    <property type="entry name" value="NUDIX_hydrolase_dom"/>
</dbReference>